<dbReference type="PANTHER" id="PTHR43877:SF1">
    <property type="entry name" value="ACETYLTRANSFERASE"/>
    <property type="match status" value="1"/>
</dbReference>
<keyword evidence="6" id="KW-1185">Reference proteome</keyword>
<feature type="compositionally biased region" description="Basic residues" evidence="3">
    <location>
        <begin position="1"/>
        <end position="11"/>
    </location>
</feature>
<dbReference type="Gene3D" id="3.40.630.30">
    <property type="match status" value="1"/>
</dbReference>
<feature type="domain" description="N-acetyltransferase" evidence="4">
    <location>
        <begin position="23"/>
        <end position="186"/>
    </location>
</feature>
<dbReference type="EC" id="2.3.1.-" evidence="5"/>
<sequence>MGKASRRRAEHRARMAAPKTVSPVVRPLSHADLPQAMHLLHGVVEQNDPKALDLYLSEPSPANRFGLGLVAEVDEEVVGVVAGAGIRVLLPGLRVSGDEITRRIGLLDVVAVHPDHRRKGIGTLLCDSLLDGFRRAGHRLVVTKLAAGRHDLVPIYSAWGWRVGEPGAGVAVEIGPHQVVIAEDLSARTAWTALTTKVRPIPSGLPGVSVVTGMFD</sequence>
<dbReference type="PROSITE" id="PS51186">
    <property type="entry name" value="GNAT"/>
    <property type="match status" value="1"/>
</dbReference>
<dbReference type="EMBL" id="JBEPBX010000023">
    <property type="protein sequence ID" value="MER6616321.1"/>
    <property type="molecule type" value="Genomic_DNA"/>
</dbReference>
<dbReference type="InterPro" id="IPR000182">
    <property type="entry name" value="GNAT_dom"/>
</dbReference>
<dbReference type="InterPro" id="IPR016181">
    <property type="entry name" value="Acyl_CoA_acyltransferase"/>
</dbReference>
<accession>A0ABV1UZW0</accession>
<dbReference type="Pfam" id="PF00583">
    <property type="entry name" value="Acetyltransf_1"/>
    <property type="match status" value="1"/>
</dbReference>
<dbReference type="SUPFAM" id="SSF55729">
    <property type="entry name" value="Acyl-CoA N-acyltransferases (Nat)"/>
    <property type="match status" value="1"/>
</dbReference>
<dbReference type="Proteomes" id="UP001445472">
    <property type="component" value="Unassembled WGS sequence"/>
</dbReference>
<organism evidence="5 6">
    <name type="scientific">Streptomyces xantholiticus</name>
    <dbReference type="NCBI Taxonomy" id="68285"/>
    <lineage>
        <taxon>Bacteria</taxon>
        <taxon>Bacillati</taxon>
        <taxon>Actinomycetota</taxon>
        <taxon>Actinomycetes</taxon>
        <taxon>Kitasatosporales</taxon>
        <taxon>Streptomycetaceae</taxon>
        <taxon>Streptomyces</taxon>
    </lineage>
</organism>
<evidence type="ECO:0000256" key="2">
    <source>
        <dbReference type="ARBA" id="ARBA00023315"/>
    </source>
</evidence>
<dbReference type="InterPro" id="IPR050832">
    <property type="entry name" value="Bact_Acetyltransf"/>
</dbReference>
<evidence type="ECO:0000313" key="6">
    <source>
        <dbReference type="Proteomes" id="UP001445472"/>
    </source>
</evidence>
<dbReference type="CDD" id="cd04301">
    <property type="entry name" value="NAT_SF"/>
    <property type="match status" value="1"/>
</dbReference>
<protein>
    <submittedName>
        <fullName evidence="5">GNAT family N-acetyltransferase</fullName>
        <ecNumber evidence="5">2.3.1.-</ecNumber>
    </submittedName>
</protein>
<keyword evidence="2 5" id="KW-0012">Acyltransferase</keyword>
<dbReference type="RefSeq" id="WP_351977697.1">
    <property type="nucleotide sequence ID" value="NZ_JBEPBX010000023.1"/>
</dbReference>
<proteinExistence type="predicted"/>
<comment type="caution">
    <text evidence="5">The sequence shown here is derived from an EMBL/GenBank/DDBJ whole genome shotgun (WGS) entry which is preliminary data.</text>
</comment>
<keyword evidence="1 5" id="KW-0808">Transferase</keyword>
<reference evidence="5 6" key="1">
    <citation type="submission" date="2024-06" db="EMBL/GenBank/DDBJ databases">
        <title>The Natural Products Discovery Center: Release of the First 8490 Sequenced Strains for Exploring Actinobacteria Biosynthetic Diversity.</title>
        <authorList>
            <person name="Kalkreuter E."/>
            <person name="Kautsar S.A."/>
            <person name="Yang D."/>
            <person name="Bader C.D."/>
            <person name="Teijaro C.N."/>
            <person name="Fluegel L."/>
            <person name="Davis C.M."/>
            <person name="Simpson J.R."/>
            <person name="Lauterbach L."/>
            <person name="Steele A.D."/>
            <person name="Gui C."/>
            <person name="Meng S."/>
            <person name="Li G."/>
            <person name="Viehrig K."/>
            <person name="Ye F."/>
            <person name="Su P."/>
            <person name="Kiefer A.F."/>
            <person name="Nichols A."/>
            <person name="Cepeda A.J."/>
            <person name="Yan W."/>
            <person name="Fan B."/>
            <person name="Jiang Y."/>
            <person name="Adhikari A."/>
            <person name="Zheng C.-J."/>
            <person name="Schuster L."/>
            <person name="Cowan T.M."/>
            <person name="Smanski M.J."/>
            <person name="Chevrette M.G."/>
            <person name="De Carvalho L.P.S."/>
            <person name="Shen B."/>
        </authorList>
    </citation>
    <scope>NUCLEOTIDE SEQUENCE [LARGE SCALE GENOMIC DNA]</scope>
    <source>
        <strain evidence="5 6">NPDC000837</strain>
    </source>
</reference>
<evidence type="ECO:0000256" key="1">
    <source>
        <dbReference type="ARBA" id="ARBA00022679"/>
    </source>
</evidence>
<gene>
    <name evidence="5" type="ORF">ABT276_23700</name>
</gene>
<dbReference type="GO" id="GO:0016746">
    <property type="term" value="F:acyltransferase activity"/>
    <property type="evidence" value="ECO:0007669"/>
    <property type="project" value="UniProtKB-KW"/>
</dbReference>
<dbReference type="PANTHER" id="PTHR43877">
    <property type="entry name" value="AMINOALKYLPHOSPHONATE N-ACETYLTRANSFERASE-RELATED-RELATED"/>
    <property type="match status" value="1"/>
</dbReference>
<evidence type="ECO:0000259" key="4">
    <source>
        <dbReference type="PROSITE" id="PS51186"/>
    </source>
</evidence>
<evidence type="ECO:0000313" key="5">
    <source>
        <dbReference type="EMBL" id="MER6616321.1"/>
    </source>
</evidence>
<evidence type="ECO:0000256" key="3">
    <source>
        <dbReference type="SAM" id="MobiDB-lite"/>
    </source>
</evidence>
<feature type="region of interest" description="Disordered" evidence="3">
    <location>
        <begin position="1"/>
        <end position="21"/>
    </location>
</feature>
<name>A0ABV1UZW0_9ACTN</name>